<reference evidence="2 3" key="1">
    <citation type="submission" date="2018-06" db="EMBL/GenBank/DDBJ databases">
        <title>Complete Genomes of Monosporascus.</title>
        <authorList>
            <person name="Robinson A.J."/>
            <person name="Natvig D.O."/>
        </authorList>
    </citation>
    <scope>NUCLEOTIDE SEQUENCE [LARGE SCALE GENOMIC DNA]</scope>
    <source>
        <strain evidence="2 3">CBS 609.92</strain>
    </source>
</reference>
<accession>A0ABY0H8Q4</accession>
<protein>
    <submittedName>
        <fullName evidence="2">Uncharacterized protein</fullName>
    </submittedName>
</protein>
<gene>
    <name evidence="2" type="ORF">DL762_004116</name>
</gene>
<feature type="compositionally biased region" description="Polar residues" evidence="1">
    <location>
        <begin position="40"/>
        <end position="74"/>
    </location>
</feature>
<evidence type="ECO:0000313" key="2">
    <source>
        <dbReference type="EMBL" id="RYO87723.1"/>
    </source>
</evidence>
<evidence type="ECO:0000256" key="1">
    <source>
        <dbReference type="SAM" id="MobiDB-lite"/>
    </source>
</evidence>
<feature type="region of interest" description="Disordered" evidence="1">
    <location>
        <begin position="16"/>
        <end position="74"/>
    </location>
</feature>
<organism evidence="2 3">
    <name type="scientific">Monosporascus cannonballus</name>
    <dbReference type="NCBI Taxonomy" id="155416"/>
    <lineage>
        <taxon>Eukaryota</taxon>
        <taxon>Fungi</taxon>
        <taxon>Dikarya</taxon>
        <taxon>Ascomycota</taxon>
        <taxon>Pezizomycotina</taxon>
        <taxon>Sordariomycetes</taxon>
        <taxon>Xylariomycetidae</taxon>
        <taxon>Xylariales</taxon>
        <taxon>Xylariales incertae sedis</taxon>
        <taxon>Monosporascus</taxon>
    </lineage>
</organism>
<comment type="caution">
    <text evidence="2">The sequence shown here is derived from an EMBL/GenBank/DDBJ whole genome shotgun (WGS) entry which is preliminary data.</text>
</comment>
<sequence length="316" mass="35397">MAPSLGARVRFSHGLPNVQTIMGGNVPRGENESSGRPHPSTRNVVARSDTNPNATQGQLASTAKQTARGNNVASSSGTLESRIFSIFDHTDLRNPSDLKLLKALIGQSFTVNLSRSIDKDDDWTVYTVHRFSNFNKLRCRQRGEETQIFENSQRAVWSEVPAVLELDDGKPASPALAFPRYVLDLGEVYVWKRCAETGQKQQRSSGFHLVMDVTRPAKPLWLVYRYHERCPGREHHLDLNIAYKRDPVWHPFTAAAGIEFDSALIFTSVVHWKGDVKYDGFAAVVDLVKRTGIVRKPTFVEPVSEEVKQKIAKGWA</sequence>
<dbReference type="Proteomes" id="UP000294003">
    <property type="component" value="Unassembled WGS sequence"/>
</dbReference>
<dbReference type="EMBL" id="QJNS01000097">
    <property type="protein sequence ID" value="RYO87723.1"/>
    <property type="molecule type" value="Genomic_DNA"/>
</dbReference>
<name>A0ABY0H8Q4_9PEZI</name>
<proteinExistence type="predicted"/>
<evidence type="ECO:0000313" key="3">
    <source>
        <dbReference type="Proteomes" id="UP000294003"/>
    </source>
</evidence>
<keyword evidence="3" id="KW-1185">Reference proteome</keyword>